<evidence type="ECO:0000256" key="2">
    <source>
        <dbReference type="ARBA" id="ARBA00022450"/>
    </source>
</evidence>
<dbReference type="InterPro" id="IPR009081">
    <property type="entry name" value="PP-bd_ACP"/>
</dbReference>
<dbReference type="Gene3D" id="3.30.559.30">
    <property type="entry name" value="Nonribosomal peptide synthetase, condensation domain"/>
    <property type="match status" value="4"/>
</dbReference>
<gene>
    <name evidence="6" type="ORF">DMA12_06365</name>
</gene>
<evidence type="ECO:0000313" key="6">
    <source>
        <dbReference type="EMBL" id="RSM48738.1"/>
    </source>
</evidence>
<dbReference type="PROSITE" id="PS00012">
    <property type="entry name" value="PHOSPHOPANTETHEINE"/>
    <property type="match status" value="3"/>
</dbReference>
<proteinExistence type="predicted"/>
<dbReference type="FunFam" id="1.10.1200.10:FF:000005">
    <property type="entry name" value="Nonribosomal peptide synthetase 1"/>
    <property type="match status" value="3"/>
</dbReference>
<dbReference type="InterPro" id="IPR020806">
    <property type="entry name" value="PKS_PP-bd"/>
</dbReference>
<evidence type="ECO:0000256" key="1">
    <source>
        <dbReference type="ARBA" id="ARBA00001957"/>
    </source>
</evidence>
<dbReference type="InterPro" id="IPR001031">
    <property type="entry name" value="Thioesterase"/>
</dbReference>
<name>A0A428X081_AMYBA</name>
<dbReference type="GO" id="GO:0016874">
    <property type="term" value="F:ligase activity"/>
    <property type="evidence" value="ECO:0007669"/>
    <property type="project" value="UniProtKB-KW"/>
</dbReference>
<dbReference type="PROSITE" id="PS00455">
    <property type="entry name" value="AMP_BINDING"/>
    <property type="match status" value="3"/>
</dbReference>
<evidence type="ECO:0000256" key="3">
    <source>
        <dbReference type="ARBA" id="ARBA00022553"/>
    </source>
</evidence>
<evidence type="ECO:0000256" key="4">
    <source>
        <dbReference type="ARBA" id="ARBA00022598"/>
    </source>
</evidence>
<accession>A0A428X081</accession>
<dbReference type="SUPFAM" id="SSF47336">
    <property type="entry name" value="ACP-like"/>
    <property type="match status" value="4"/>
</dbReference>
<feature type="domain" description="Carrier" evidence="5">
    <location>
        <begin position="1474"/>
        <end position="1549"/>
    </location>
</feature>
<dbReference type="Gene3D" id="2.30.38.10">
    <property type="entry name" value="Luciferase, Domain 3"/>
    <property type="match status" value="1"/>
</dbReference>
<dbReference type="InterPro" id="IPR020845">
    <property type="entry name" value="AMP-binding_CS"/>
</dbReference>
<dbReference type="Pfam" id="PF00668">
    <property type="entry name" value="Condensation"/>
    <property type="match status" value="4"/>
</dbReference>
<reference evidence="6 7" key="1">
    <citation type="submission" date="2018-05" db="EMBL/GenBank/DDBJ databases">
        <title>Evolution of GPA BGCs.</title>
        <authorList>
            <person name="Waglechner N."/>
            <person name="Wright G.D."/>
        </authorList>
    </citation>
    <scope>NUCLEOTIDE SEQUENCE [LARGE SCALE GENOMIC DNA]</scope>
    <source>
        <strain evidence="6 7">DSM 5908</strain>
    </source>
</reference>
<dbReference type="PROSITE" id="PS50075">
    <property type="entry name" value="CARRIER"/>
    <property type="match status" value="4"/>
</dbReference>
<dbReference type="Gene3D" id="3.30.559.10">
    <property type="entry name" value="Chloramphenicol acetyltransferase-like domain"/>
    <property type="match status" value="4"/>
</dbReference>
<dbReference type="RefSeq" id="WP_020647149.1">
    <property type="nucleotide sequence ID" value="NZ_QHHU01000006.1"/>
</dbReference>
<dbReference type="GO" id="GO:0005829">
    <property type="term" value="C:cytosol"/>
    <property type="evidence" value="ECO:0007669"/>
    <property type="project" value="TreeGrafter"/>
</dbReference>
<dbReference type="FunFam" id="3.30.559.30:FF:000001">
    <property type="entry name" value="Non-ribosomal peptide synthetase"/>
    <property type="match status" value="1"/>
</dbReference>
<dbReference type="FunFam" id="3.40.50.980:FF:000002">
    <property type="entry name" value="Enterobactin synthetase component F"/>
    <property type="match status" value="1"/>
</dbReference>
<comment type="caution">
    <text evidence="6">The sequence shown here is derived from an EMBL/GenBank/DDBJ whole genome shotgun (WGS) entry which is preliminary data.</text>
</comment>
<dbReference type="Pfam" id="PF00975">
    <property type="entry name" value="Thioesterase"/>
    <property type="match status" value="1"/>
</dbReference>
<dbReference type="InterPro" id="IPR001242">
    <property type="entry name" value="Condensation_dom"/>
</dbReference>
<organism evidence="6 7">
    <name type="scientific">Amycolatopsis balhimycina DSM 5908</name>
    <dbReference type="NCBI Taxonomy" id="1081091"/>
    <lineage>
        <taxon>Bacteria</taxon>
        <taxon>Bacillati</taxon>
        <taxon>Actinomycetota</taxon>
        <taxon>Actinomycetes</taxon>
        <taxon>Pseudonocardiales</taxon>
        <taxon>Pseudonocardiaceae</taxon>
        <taxon>Amycolatopsis</taxon>
    </lineage>
</organism>
<dbReference type="SUPFAM" id="SSF52777">
    <property type="entry name" value="CoA-dependent acyltransferases"/>
    <property type="match status" value="8"/>
</dbReference>
<keyword evidence="2" id="KW-0596">Phosphopantetheine</keyword>
<dbReference type="Gene3D" id="1.10.1200.10">
    <property type="entry name" value="ACP-like"/>
    <property type="match status" value="3"/>
</dbReference>
<dbReference type="InterPro" id="IPR006162">
    <property type="entry name" value="Ppantetheine_attach_site"/>
</dbReference>
<dbReference type="CDD" id="cd17646">
    <property type="entry name" value="A_NRPS_AB3403-like"/>
    <property type="match status" value="2"/>
</dbReference>
<dbReference type="NCBIfam" id="TIGR01733">
    <property type="entry name" value="AA-adenyl-dom"/>
    <property type="match status" value="3"/>
</dbReference>
<dbReference type="SUPFAM" id="SSF53474">
    <property type="entry name" value="alpha/beta-Hydrolases"/>
    <property type="match status" value="1"/>
</dbReference>
<dbReference type="PANTHER" id="PTHR45527">
    <property type="entry name" value="NONRIBOSOMAL PEPTIDE SYNTHETASE"/>
    <property type="match status" value="1"/>
</dbReference>
<dbReference type="Pfam" id="PF13193">
    <property type="entry name" value="AMP-binding_C"/>
    <property type="match status" value="3"/>
</dbReference>
<keyword evidence="4" id="KW-0436">Ligase</keyword>
<feature type="domain" description="Carrier" evidence="5">
    <location>
        <begin position="2484"/>
        <end position="2559"/>
    </location>
</feature>
<dbReference type="Pfam" id="PF00550">
    <property type="entry name" value="PP-binding"/>
    <property type="match status" value="4"/>
</dbReference>
<dbReference type="GO" id="GO:0072330">
    <property type="term" value="P:monocarboxylic acid biosynthetic process"/>
    <property type="evidence" value="ECO:0007669"/>
    <property type="project" value="UniProtKB-ARBA"/>
</dbReference>
<dbReference type="InterPro" id="IPR042099">
    <property type="entry name" value="ANL_N_sf"/>
</dbReference>
<dbReference type="GO" id="GO:0008610">
    <property type="term" value="P:lipid biosynthetic process"/>
    <property type="evidence" value="ECO:0007669"/>
    <property type="project" value="UniProtKB-ARBA"/>
</dbReference>
<dbReference type="GO" id="GO:0044550">
    <property type="term" value="P:secondary metabolite biosynthetic process"/>
    <property type="evidence" value="ECO:0007669"/>
    <property type="project" value="TreeGrafter"/>
</dbReference>
<dbReference type="OrthoDB" id="2378856at2"/>
<evidence type="ECO:0000313" key="7">
    <source>
        <dbReference type="Proteomes" id="UP000286716"/>
    </source>
</evidence>
<dbReference type="PANTHER" id="PTHR45527:SF1">
    <property type="entry name" value="FATTY ACID SYNTHASE"/>
    <property type="match status" value="1"/>
</dbReference>
<dbReference type="InterPro" id="IPR000873">
    <property type="entry name" value="AMP-dep_synth/lig_dom"/>
</dbReference>
<dbReference type="FunFam" id="3.40.50.12780:FF:000012">
    <property type="entry name" value="Non-ribosomal peptide synthetase"/>
    <property type="match status" value="2"/>
</dbReference>
<dbReference type="FunFam" id="1.10.1200.10:FF:000016">
    <property type="entry name" value="Non-ribosomal peptide synthase"/>
    <property type="match status" value="1"/>
</dbReference>
<dbReference type="InterPro" id="IPR036736">
    <property type="entry name" value="ACP-like_sf"/>
</dbReference>
<dbReference type="Gene3D" id="3.30.300.30">
    <property type="match status" value="3"/>
</dbReference>
<dbReference type="InterPro" id="IPR010071">
    <property type="entry name" value="AA_adenyl_dom"/>
</dbReference>
<dbReference type="InterPro" id="IPR045851">
    <property type="entry name" value="AMP-bd_C_sf"/>
</dbReference>
<dbReference type="InterPro" id="IPR029058">
    <property type="entry name" value="AB_hydrolase_fold"/>
</dbReference>
<dbReference type="Proteomes" id="UP000286716">
    <property type="component" value="Unassembled WGS sequence"/>
</dbReference>
<dbReference type="SMART" id="SM00823">
    <property type="entry name" value="PKS_PP"/>
    <property type="match status" value="4"/>
</dbReference>
<dbReference type="GO" id="GO:0043041">
    <property type="term" value="P:amino acid activation for nonribosomal peptide biosynthetic process"/>
    <property type="evidence" value="ECO:0007669"/>
    <property type="project" value="TreeGrafter"/>
</dbReference>
<dbReference type="Gene3D" id="3.40.50.12780">
    <property type="entry name" value="N-terminal domain of ligase-like"/>
    <property type="match status" value="2"/>
</dbReference>
<keyword evidence="7" id="KW-1185">Reference proteome</keyword>
<feature type="domain" description="Carrier" evidence="5">
    <location>
        <begin position="3519"/>
        <end position="3594"/>
    </location>
</feature>
<dbReference type="NCBIfam" id="NF003417">
    <property type="entry name" value="PRK04813.1"/>
    <property type="match status" value="5"/>
</dbReference>
<dbReference type="Gene3D" id="3.40.50.980">
    <property type="match status" value="2"/>
</dbReference>
<comment type="cofactor">
    <cofactor evidence="1">
        <name>pantetheine 4'-phosphate</name>
        <dbReference type="ChEBI" id="CHEBI:47942"/>
    </cofactor>
</comment>
<dbReference type="FunFam" id="3.40.50.980:FF:000001">
    <property type="entry name" value="Non-ribosomal peptide synthetase"/>
    <property type="match status" value="1"/>
</dbReference>
<sequence>MRPLSFGQQRLWFLDQLEGPSATYNVPFPLRLRGRLDRRALREAVVDVLGRHEVLRTVIPVAGGVPGQQVLSAEEATARLGFDVRAGDDLTEAIARPFDLAADLPLRVTLFELGPDDHILLLVLHHIACDGWSLGPLGRDLAAAYTARLDGHAPDWAPLPVQYVDFSEWQREVLGTEDDPGSLLSAQLAYWTERLAGLPGRMVLPAHRDGGTSGAAGLVEVELPAELHARLVAVTRAARCTPFMGLQAALAALLHRWGAGDDIVLGTPVSGRGEAALADLVGFFVNTLVLRTDLSGDPSFAELLSRVRDTGLDAYAHQDVPFDRLVDRLGAGRSDTAHPLCQVMVVLQHDDGSALTLPGLDATPVPLDLATAKLDLSVVFAEHANGVSCQFEYAVDLFEKSTVDEMAAMLVRLLDLALADPDRPLGTLDLARVAAVGAEAVPEAAPVVFRGARTAREEILCGLFADVLGLDTVGLDDGFFALGGHSLLATQLISRIRTALHAELGVRALFRAPTVAGILATLDAQAPGPVRPALARRPRPDRVPLSSAQRRLWFLAGVEGQDRAYNIPLTLGLAGPVDVPALAAACRDVVARHESLRTVFPLEHGEPWQHVLPPVEHVLEVVDCAPADLGDLAEAAGSAPFDLAREIPLRARLFRAGDEAVLVLCLHHIAADGWSTGPLMAGLATAYGARLAGKPPVWPPLPVQYADYALWQADLLGDEDDPDSLAARQLGYWTETLAGLPDELALPADRPRPAVPTHRKDVVSAGVGAATHTALLTLARDNQATLFMVVQAAFALLLTRLGAGEDVPIGTPVAGRGDEALDDLVGFFVNTLVLRTDTSGAPTFRELLARVRDADLGAFAHQDLPFERIVEELNPSRVLARHPLFQVLLSFLGAETAGGGWSLPGLTVTAGDTVSGTAKFDLSLTVEERRAGLGCSLEFAVDRFDRATAQDVADRLVRLLETVAANPDFRVDSVELLSDVDRLKLAQWNDTAAPVPAATLPELFARQVARTPNATAVVFEGESLTYAEFDVRVDRLARALRDRGVGPGDVVAVQLPRSLELVTAVYAVHRAGAAYLPVDPGYPADRVAFMLADARPALVLTPETDFGEPGSGSSLPAVTPGHPAYVIYTSGSTGRPKGVLMSHAGIVNHLAWMQAEHPLTAGDRVLQKTPSSFDVSVLEFFRPLIAGAALVVARPDGHRDPAYLLGTIRNERITVLYVVPGILDGILGLSEADCPSLRQVFCGGEALTTALADRCAKTLTAELVNLYGPTEVAVDATAHTVTGIPVPIGAPVWNTRAYVLDGRLSPVPPGVPGELYLAGAQLADGYLHRGGLTADRFLADPFGGPGERMYRTGDLVRWRAGGVLDYLGRTDEQVKLRGLRVEPGEIAAVAADHPGVREAAVVLREDRPGDQRLVAYFVGDADPDELRDHVAAFVPRHLVPSAFVALPGLPRTPNGKLDRKALPVPDLAVTATRDARDAREEILCGLFADVLGVERVGIDDGFFDLGGHSLLATKLVSRIRAAFGAELGIGDLFDAPTVATLAPRLSTADPARPALRPVPRPEPMPLSSAQQRLWFVLQFGDDTGAYDMPCALRLRGTLDRDALSAALGDVAERHDVLRTIFPAADGQPRQQILEDWRPELTVVEGPLEARPFDLTREPPFRAVLRAEAPDEHVLLLQLHHIAADGWSMGPLVADLAEAYTARRDGHAPEWAPLPVQYADYTLWQRDLLGDADDPDSLLSAQLAYWRDQLAGIPDELPLPFDRPRPAVASHRGDSVPVEIGAELSDRLRALAGSAQATLFMVLQAALATVLTRSGAGEDVPIGTAIAGRTDEALDGLIGFFVNTLVLRTDTSGAPTFRELLGRVRETGLAAYARQDVPFERLVHELNPARSLARHPLFQVFLVLQNTGDADPVLPGLDVTPEVLDSDAVKFDLGLNLAEHAAGITGSLSYAADLFDRATAQALAGRLVRLLDAVTAEPDTAVDRIDLLSDVDRQSLTAWTATDAPVSAETLPELFSRQMARTPDATAVVFEGESLTYAEFDIRVDRLARALSGHGVRPGDVVAVQLPRSIDLVVAVHAVHRAGAAYLPVDPGYPADRIAFLLEDARPSLVLTEDTALDGDGPLPAITAAHPAYVIYTSGSTGRPKGVLMSHAGIVNHLAWMQGDYPLGPGDRLLQKTPSGFDVSVWELFWPLLTGAALVVARPDGHRDPAYLRELIRTESVTVAHFVPAMLEAFLAEPGDVSSLRQLFCGGEALTPELAQRCVSALPARLSNFYGPTEFAVEASHHPFSPGDSAVPIGRPVWNTRTYVLDGRLAPVPPGVPGELWLAGIQLADGYLHRPGLTAERFVPDPAGGPGTRMYRTGDLVRWTHGGALEYLGRTDDQVKLRGQRLEPGEVAGAAARHPAVGQAVAVVREDVPGDRRLVVYCTGDAGPADVRTHLATVLPEYMVPAAVVVLPEFPLTPHGKIDRRALPAPDVQSISDSYRAPRDPAEEILCGLYAELLGIGRVGIDDGFFDLGGHSLLATRLISRVRSALGAELGIRDLFQHPTVAGLATRIDHGRPVRPALRPRPVPDRIPLSHAQQRLWFLNQLHGRDAGYAVVCALRLTGQLDRGALAGALADVTGRHEALRTIFPELDGSPCQQILGVADVPPAVRAVDESELAEALASASAATFDLTTDRPFRPELLVLGEDEQVLVLVQHHIVSDGWSMGPLVRDLAAAYTARCAGDSPKWTPLPVQYRDYALWQHEVLGDPDDDGSVLGAELAYWRERLAGLPEELVLPADRPRPAVAGHGGDSVPVEIDAGLHGALRGLAREGGVTLFMVLQAAFAVLLSRLGAGDDVPIGTPVAGRTDEALDDLVGFFVNTLVLRVDTAGEPTFRELLARVRETDLGAFAHQDVPFERLVHELNPARSLARHPLFQVLFVLQNAGDADLELPGLQVTGEPVAVRTAAFDLALSLHELDPGRPSGIGGGLAYRTDLFDRETVEGFVTRLVRVLAAAIASPDTPIGGLDLLVPGERRRLLTAPDPVDFGPWRPVPAQIADRTGGVAVVGEFGELGYGELNRRANRLAHHLGIARGALVGVCLPRGPELLVAQLAVLRAGGAYVPLDPGYPADRLAFMLADAAAGVVITTTDLAPRVGGTARVLCLDAEASAIAAQPADAPSVTLSPRDAAYVIYTSGSTGTPKGVVLDHTGLAHLCAWYHREFGVTPADRAGHVAALGFDAAVFETWPLLTAGASVHLPSQRALDDTGALAGWLADSGITVAFLPTPRLELMLDEPTFAGPDLRVVVAGGDRLRRRPAARAGFRLVNGYGPTECSVMATGADVLPDGDGPPDIGGPVPNTRVYVLDRRLNPVPAGVPGELYLAGAGLARGYLGRPGLTARTFVADPFGRAGERMYRTGDVVRWRRDGRLDFLGRADHQVKVRGVRIELGEIDAVLGRCPGVRQAVTVLREDRPGHPELVAYLAAGPGVAPKAHAEAFLPGHMVPSAFVVLDALPLTPNGKLDRTALPAPVKAPVAAGRAPRTALERALCGLFTEVLDVPEVSVDDGFFDLGGHSLLAGRLISLIRRELGAELGIRVLFETPTVAGLARRLGTGTATGTDRDELAVLLPLRSAGEGAPLFCVHPAAGIGWVYSGLLAHVDRPVYALQSRGLTQPDRRPATVDELVKDYLEQIRRVRPQGPYHLLGWSFGAQVAHAMAVQLRAQGEEIGLLAMLDGYPPTGASGPDDPLAALLASLGLSGVTEPLGLPEFRSILLAEGSALAALAPRAVDALPEVFTHNSALARSHRPAPYDGDVLFFRATEGKHAASPAVSAWEPYVGGRLEVHEVRARHGELTRPESWAAIGPVVARRLSGAP</sequence>
<feature type="domain" description="Carrier" evidence="5">
    <location>
        <begin position="451"/>
        <end position="526"/>
    </location>
</feature>
<dbReference type="Pfam" id="PF00501">
    <property type="entry name" value="AMP-binding"/>
    <property type="match status" value="4"/>
</dbReference>
<dbReference type="CDD" id="cd19540">
    <property type="entry name" value="LCL_NRPS-like"/>
    <property type="match status" value="4"/>
</dbReference>
<dbReference type="GO" id="GO:0031177">
    <property type="term" value="F:phosphopantetheine binding"/>
    <property type="evidence" value="ECO:0007669"/>
    <property type="project" value="InterPro"/>
</dbReference>
<dbReference type="FunFam" id="2.30.38.10:FF:000001">
    <property type="entry name" value="Non-ribosomal peptide synthetase PvdI"/>
    <property type="match status" value="3"/>
</dbReference>
<dbReference type="Gene3D" id="3.40.50.1820">
    <property type="entry name" value="alpha/beta hydrolase"/>
    <property type="match status" value="1"/>
</dbReference>
<dbReference type="InterPro" id="IPR023213">
    <property type="entry name" value="CAT-like_dom_sf"/>
</dbReference>
<evidence type="ECO:0000259" key="5">
    <source>
        <dbReference type="PROSITE" id="PS50075"/>
    </source>
</evidence>
<dbReference type="InterPro" id="IPR025110">
    <property type="entry name" value="AMP-bd_C"/>
</dbReference>
<dbReference type="EMBL" id="QHHU01000006">
    <property type="protein sequence ID" value="RSM48738.1"/>
    <property type="molecule type" value="Genomic_DNA"/>
</dbReference>
<dbReference type="SUPFAM" id="SSF56801">
    <property type="entry name" value="Acetyl-CoA synthetase-like"/>
    <property type="match status" value="3"/>
</dbReference>
<dbReference type="CDD" id="cd05930">
    <property type="entry name" value="A_NRPS"/>
    <property type="match status" value="1"/>
</dbReference>
<protein>
    <submittedName>
        <fullName evidence="6">Non-ribosomal peptide synthetase</fullName>
    </submittedName>
</protein>
<keyword evidence="3" id="KW-0597">Phosphoprotein</keyword>